<dbReference type="PANTHER" id="PTHR37419">
    <property type="entry name" value="SERINE/THREONINE-PROTEIN KINASE TOXIN HIPA"/>
    <property type="match status" value="1"/>
</dbReference>
<sequence>MNNELHVWMYLPGALEPVHCGTLELVGGRMCRFSYATSWLELDEAFALSPDLPLRPGAFEPPVGQDIGPIFEDAGPDRWGRPIIERVFNPRRRSEIDYLALVGEDRIGALAFSSSSETYSPAADQVLHRADLPALLAAAQAIERREEIGEEMRRLLRPGTSAGGARPKAIIEDAGRRWIAKFPADGDTVDVCAIEHASLRLAQVCDIAVPDSRLVTVRGQNVLLVERFDRDTDGSRHHFCSARTACLADGIPIEQAAYSDIANFARRYSATPTADAREVFRRMVFNVLMENTDDHEKNHAFLWKNGRWNLAPAYDLQPQLQGIDYQALRVGDKGHEPTLENVMSACGRFMLTEHEARDIVSAMLVTLARWEIAFAEAGVDARDIEQCGPFVRVAREAEAWSEATRSARRSRSRV</sequence>
<evidence type="ECO:0000256" key="3">
    <source>
        <dbReference type="ARBA" id="ARBA00022777"/>
    </source>
</evidence>
<dbReference type="PANTHER" id="PTHR37419:SF8">
    <property type="entry name" value="TOXIN YJJJ"/>
    <property type="match status" value="1"/>
</dbReference>
<dbReference type="AlphaFoldDB" id="A0A494XSV3"/>
<feature type="domain" description="HipA N-terminal subdomain 1" evidence="5">
    <location>
        <begin position="18"/>
        <end position="112"/>
    </location>
</feature>
<dbReference type="RefSeq" id="WP_121087798.1">
    <property type="nucleotide sequence ID" value="NZ_RBZU01000006.1"/>
</dbReference>
<dbReference type="InterPro" id="IPR052028">
    <property type="entry name" value="HipA_Ser/Thr_kinase"/>
</dbReference>
<dbReference type="NCBIfam" id="TIGR03071">
    <property type="entry name" value="couple_hipA"/>
    <property type="match status" value="1"/>
</dbReference>
<comment type="similarity">
    <text evidence="1">Belongs to the HipA Ser/Thr kinase family.</text>
</comment>
<dbReference type="OrthoDB" id="9805913at2"/>
<keyword evidence="7" id="KW-1185">Reference proteome</keyword>
<dbReference type="Gene3D" id="1.10.1070.20">
    <property type="match status" value="1"/>
</dbReference>
<comment type="caution">
    <text evidence="6">The sequence shown here is derived from an EMBL/GenBank/DDBJ whole genome shotgun (WGS) entry which is preliminary data.</text>
</comment>
<evidence type="ECO:0000259" key="5">
    <source>
        <dbReference type="Pfam" id="PF13657"/>
    </source>
</evidence>
<dbReference type="Pfam" id="PF07804">
    <property type="entry name" value="HipA_C"/>
    <property type="match status" value="1"/>
</dbReference>
<evidence type="ECO:0000259" key="4">
    <source>
        <dbReference type="Pfam" id="PF07804"/>
    </source>
</evidence>
<feature type="domain" description="HipA-like C-terminal" evidence="4">
    <location>
        <begin position="160"/>
        <end position="365"/>
    </location>
</feature>
<dbReference type="GO" id="GO:0004674">
    <property type="term" value="F:protein serine/threonine kinase activity"/>
    <property type="evidence" value="ECO:0007669"/>
    <property type="project" value="TreeGrafter"/>
</dbReference>
<dbReference type="InterPro" id="IPR012893">
    <property type="entry name" value="HipA-like_C"/>
</dbReference>
<evidence type="ECO:0000256" key="2">
    <source>
        <dbReference type="ARBA" id="ARBA00022679"/>
    </source>
</evidence>
<dbReference type="InterPro" id="IPR017508">
    <property type="entry name" value="HipA_N1"/>
</dbReference>
<evidence type="ECO:0000256" key="1">
    <source>
        <dbReference type="ARBA" id="ARBA00010164"/>
    </source>
</evidence>
<dbReference type="EMBL" id="RBZU01000006">
    <property type="protein sequence ID" value="RKP53722.1"/>
    <property type="molecule type" value="Genomic_DNA"/>
</dbReference>
<gene>
    <name evidence="6" type="ORF">D7S86_15805</name>
</gene>
<evidence type="ECO:0000313" key="6">
    <source>
        <dbReference type="EMBL" id="RKP53722.1"/>
    </source>
</evidence>
<dbReference type="Pfam" id="PF13657">
    <property type="entry name" value="Couple_hipA"/>
    <property type="match status" value="1"/>
</dbReference>
<dbReference type="Proteomes" id="UP000270342">
    <property type="component" value="Unassembled WGS sequence"/>
</dbReference>
<organism evidence="6 7">
    <name type="scientific">Pararobbsia silviterrae</name>
    <dbReference type="NCBI Taxonomy" id="1792498"/>
    <lineage>
        <taxon>Bacteria</taxon>
        <taxon>Pseudomonadati</taxon>
        <taxon>Pseudomonadota</taxon>
        <taxon>Betaproteobacteria</taxon>
        <taxon>Burkholderiales</taxon>
        <taxon>Burkholderiaceae</taxon>
        <taxon>Pararobbsia</taxon>
    </lineage>
</organism>
<proteinExistence type="inferred from homology"/>
<name>A0A494XSV3_9BURK</name>
<protein>
    <submittedName>
        <fullName evidence="6">Type II toxin-antitoxin system HipA family toxin</fullName>
    </submittedName>
</protein>
<accession>A0A494XSV3</accession>
<dbReference type="GO" id="GO:0005829">
    <property type="term" value="C:cytosol"/>
    <property type="evidence" value="ECO:0007669"/>
    <property type="project" value="TreeGrafter"/>
</dbReference>
<keyword evidence="2" id="KW-0808">Transferase</keyword>
<reference evidence="6 7" key="1">
    <citation type="submission" date="2018-10" db="EMBL/GenBank/DDBJ databases">
        <title>Robbsia sp. DHC34, isolated from soil.</title>
        <authorList>
            <person name="Gao Z.-H."/>
            <person name="Qiu L.-H."/>
        </authorList>
    </citation>
    <scope>NUCLEOTIDE SEQUENCE [LARGE SCALE GENOMIC DNA]</scope>
    <source>
        <strain evidence="6 7">DHC34</strain>
    </source>
</reference>
<evidence type="ECO:0000313" key="7">
    <source>
        <dbReference type="Proteomes" id="UP000270342"/>
    </source>
</evidence>
<keyword evidence="3" id="KW-0418">Kinase</keyword>